<dbReference type="SMART" id="SM00345">
    <property type="entry name" value="HTH_GNTR"/>
    <property type="match status" value="1"/>
</dbReference>
<dbReference type="InterPro" id="IPR036390">
    <property type="entry name" value="WH_DNA-bd_sf"/>
</dbReference>
<dbReference type="Gene3D" id="1.10.10.10">
    <property type="entry name" value="Winged helix-like DNA-binding domain superfamily/Winged helix DNA-binding domain"/>
    <property type="match status" value="1"/>
</dbReference>
<dbReference type="SUPFAM" id="SSF46785">
    <property type="entry name" value="Winged helix' DNA-binding domain"/>
    <property type="match status" value="1"/>
</dbReference>
<dbReference type="PANTHER" id="PTHR44846">
    <property type="entry name" value="MANNOSYL-D-GLYCERATE TRANSPORT/METABOLISM SYSTEM REPRESSOR MNGR-RELATED"/>
    <property type="match status" value="1"/>
</dbReference>
<dbReference type="Pfam" id="PF07702">
    <property type="entry name" value="UTRA"/>
    <property type="match status" value="1"/>
</dbReference>
<dbReference type="InterPro" id="IPR050679">
    <property type="entry name" value="Bact_HTH_transcr_reg"/>
</dbReference>
<dbReference type="InterPro" id="IPR028978">
    <property type="entry name" value="Chorismate_lyase_/UTRA_dom_sf"/>
</dbReference>
<evidence type="ECO:0000259" key="4">
    <source>
        <dbReference type="PROSITE" id="PS50949"/>
    </source>
</evidence>
<dbReference type="RefSeq" id="WP_397713244.1">
    <property type="nucleotide sequence ID" value="NZ_JBIRGN010000003.1"/>
</dbReference>
<evidence type="ECO:0000256" key="3">
    <source>
        <dbReference type="ARBA" id="ARBA00023163"/>
    </source>
</evidence>
<accession>A0ABW7QQJ9</accession>
<organism evidence="5 6">
    <name type="scientific">Streptomyces longisporoflavus</name>
    <dbReference type="NCBI Taxonomy" id="28044"/>
    <lineage>
        <taxon>Bacteria</taxon>
        <taxon>Bacillati</taxon>
        <taxon>Actinomycetota</taxon>
        <taxon>Actinomycetes</taxon>
        <taxon>Kitasatosporales</taxon>
        <taxon>Streptomycetaceae</taxon>
        <taxon>Streptomyces</taxon>
    </lineage>
</organism>
<dbReference type="Gene3D" id="3.40.1410.10">
    <property type="entry name" value="Chorismate lyase-like"/>
    <property type="match status" value="1"/>
</dbReference>
<dbReference type="InterPro" id="IPR011663">
    <property type="entry name" value="UTRA"/>
</dbReference>
<reference evidence="5 6" key="1">
    <citation type="submission" date="2024-10" db="EMBL/GenBank/DDBJ databases">
        <title>The Natural Products Discovery Center: Release of the First 8490 Sequenced Strains for Exploring Actinobacteria Biosynthetic Diversity.</title>
        <authorList>
            <person name="Kalkreuter E."/>
            <person name="Kautsar S.A."/>
            <person name="Yang D."/>
            <person name="Bader C.D."/>
            <person name="Teijaro C.N."/>
            <person name="Fluegel L."/>
            <person name="Davis C.M."/>
            <person name="Simpson J.R."/>
            <person name="Lauterbach L."/>
            <person name="Steele A.D."/>
            <person name="Gui C."/>
            <person name="Meng S."/>
            <person name="Li G."/>
            <person name="Viehrig K."/>
            <person name="Ye F."/>
            <person name="Su P."/>
            <person name="Kiefer A.F."/>
            <person name="Nichols A."/>
            <person name="Cepeda A.J."/>
            <person name="Yan W."/>
            <person name="Fan B."/>
            <person name="Jiang Y."/>
            <person name="Adhikari A."/>
            <person name="Zheng C.-J."/>
            <person name="Schuster L."/>
            <person name="Cowan T.M."/>
            <person name="Smanski M.J."/>
            <person name="Chevrette M.G."/>
            <person name="De Carvalho L.P.S."/>
            <person name="Shen B."/>
        </authorList>
    </citation>
    <scope>NUCLEOTIDE SEQUENCE [LARGE SCALE GENOMIC DNA]</scope>
    <source>
        <strain evidence="5 6">NPDC017990</strain>
    </source>
</reference>
<protein>
    <submittedName>
        <fullName evidence="5">GntR family transcriptional regulator</fullName>
    </submittedName>
</protein>
<evidence type="ECO:0000313" key="5">
    <source>
        <dbReference type="EMBL" id="MFH8547259.1"/>
    </source>
</evidence>
<keyword evidence="2" id="KW-0238">DNA-binding</keyword>
<keyword evidence="6" id="KW-1185">Reference proteome</keyword>
<dbReference type="InterPro" id="IPR000524">
    <property type="entry name" value="Tscrpt_reg_HTH_GntR"/>
</dbReference>
<comment type="caution">
    <text evidence="5">The sequence shown here is derived from an EMBL/GenBank/DDBJ whole genome shotgun (WGS) entry which is preliminary data.</text>
</comment>
<dbReference type="InterPro" id="IPR036388">
    <property type="entry name" value="WH-like_DNA-bd_sf"/>
</dbReference>
<dbReference type="EMBL" id="JBIRGQ010000003">
    <property type="protein sequence ID" value="MFH8547259.1"/>
    <property type="molecule type" value="Genomic_DNA"/>
</dbReference>
<dbReference type="CDD" id="cd07377">
    <property type="entry name" value="WHTH_GntR"/>
    <property type="match status" value="1"/>
</dbReference>
<name>A0ABW7QQJ9_9ACTN</name>
<sequence length="271" mass="29080">MPDPKPKGEKADGSAVPLTRADRARTVASVLRRQVMRGAFFGGVLPDERALIAEFGTSRNTVREALGLLRDEGLVERRRGVGTVVVGRAYEHPLGALSGLAEVLQRHGEVVNEVREARVIRPPLTVSRRLALPDGSKAVYLERLRRVDGVPLSLDCTYLIPEVGEPLLAHAAGTPRTLENHDVFDLIETATGTPLGSAEVSVHATVPDPATCAVLEMPEGCALLAVERLTFLADGRPADLEFLHLRGDRLTLHATLDRAAGHTEPAGSSLL</sequence>
<dbReference type="PANTHER" id="PTHR44846:SF17">
    <property type="entry name" value="GNTR-FAMILY TRANSCRIPTIONAL REGULATOR"/>
    <property type="match status" value="1"/>
</dbReference>
<dbReference type="PROSITE" id="PS50949">
    <property type="entry name" value="HTH_GNTR"/>
    <property type="match status" value="1"/>
</dbReference>
<evidence type="ECO:0000313" key="6">
    <source>
        <dbReference type="Proteomes" id="UP001610818"/>
    </source>
</evidence>
<evidence type="ECO:0000256" key="2">
    <source>
        <dbReference type="ARBA" id="ARBA00023125"/>
    </source>
</evidence>
<proteinExistence type="predicted"/>
<dbReference type="SUPFAM" id="SSF64288">
    <property type="entry name" value="Chorismate lyase-like"/>
    <property type="match status" value="1"/>
</dbReference>
<dbReference type="PRINTS" id="PR00035">
    <property type="entry name" value="HTHGNTR"/>
</dbReference>
<dbReference type="Pfam" id="PF00392">
    <property type="entry name" value="GntR"/>
    <property type="match status" value="1"/>
</dbReference>
<evidence type="ECO:0000256" key="1">
    <source>
        <dbReference type="ARBA" id="ARBA00023015"/>
    </source>
</evidence>
<feature type="domain" description="HTH gntR-type" evidence="4">
    <location>
        <begin position="21"/>
        <end position="88"/>
    </location>
</feature>
<keyword evidence="3" id="KW-0804">Transcription</keyword>
<gene>
    <name evidence="5" type="ORF">ACH4F9_19850</name>
</gene>
<dbReference type="SMART" id="SM00866">
    <property type="entry name" value="UTRA"/>
    <property type="match status" value="1"/>
</dbReference>
<dbReference type="Proteomes" id="UP001610818">
    <property type="component" value="Unassembled WGS sequence"/>
</dbReference>
<keyword evidence="1" id="KW-0805">Transcription regulation</keyword>